<sequence length="300" mass="33498">MGRRKDERNGEPSGVGKTDHFAMAYARRIRRPETDSHDLLRPPSRHSGRNDGRWGFWSPPVDRSGRTVKLAREAERVELKVVSSERQCRALDLERHAVRTRRVFFLDTPDLALDRHGLIVRVRDMGGRPDDAVVKLRPMASHTLPKWLRRRNSLEVEIDAMPGRRVCSGSLKARLGRGTVARTLAAGRPLAKLLPQPQRRLLAACGPTGLSLGDLVMFGPVEVHKYKIQPDGFDRHLAAERWTYPDGSTILELSTRCPVGKAPEVAAHLTEVLAAHGIVPSEPQLTKTDMTLRFFAEAAA</sequence>
<evidence type="ECO:0008006" key="4">
    <source>
        <dbReference type="Google" id="ProtNLM"/>
    </source>
</evidence>
<protein>
    <recommendedName>
        <fullName evidence="4">CYTH domain-containing protein</fullName>
    </recommendedName>
</protein>
<dbReference type="SUPFAM" id="SSF55154">
    <property type="entry name" value="CYTH-like phosphatases"/>
    <property type="match status" value="1"/>
</dbReference>
<feature type="compositionally biased region" description="Basic and acidic residues" evidence="1">
    <location>
        <begin position="31"/>
        <end position="40"/>
    </location>
</feature>
<dbReference type="InterPro" id="IPR033469">
    <property type="entry name" value="CYTH-like_dom_sf"/>
</dbReference>
<evidence type="ECO:0000256" key="1">
    <source>
        <dbReference type="SAM" id="MobiDB-lite"/>
    </source>
</evidence>
<proteinExistence type="predicted"/>
<name>A0ABM7LL02_9ACTN</name>
<organism evidence="2 3">
    <name type="scientific">Actinoplanes ianthinogenes</name>
    <dbReference type="NCBI Taxonomy" id="122358"/>
    <lineage>
        <taxon>Bacteria</taxon>
        <taxon>Bacillati</taxon>
        <taxon>Actinomycetota</taxon>
        <taxon>Actinomycetes</taxon>
        <taxon>Micromonosporales</taxon>
        <taxon>Micromonosporaceae</taxon>
        <taxon>Actinoplanes</taxon>
    </lineage>
</organism>
<evidence type="ECO:0000313" key="3">
    <source>
        <dbReference type="Proteomes" id="UP000676967"/>
    </source>
</evidence>
<dbReference type="EMBL" id="AP023356">
    <property type="protein sequence ID" value="BCJ39946.1"/>
    <property type="molecule type" value="Genomic_DNA"/>
</dbReference>
<keyword evidence="3" id="KW-1185">Reference proteome</keyword>
<reference evidence="2 3" key="1">
    <citation type="submission" date="2020-08" db="EMBL/GenBank/DDBJ databases">
        <title>Whole genome shotgun sequence of Actinoplanes ianthinogenes NBRC 13996.</title>
        <authorList>
            <person name="Komaki H."/>
            <person name="Tamura T."/>
        </authorList>
    </citation>
    <scope>NUCLEOTIDE SEQUENCE [LARGE SCALE GENOMIC DNA]</scope>
    <source>
        <strain evidence="2 3">NBRC 13996</strain>
    </source>
</reference>
<feature type="region of interest" description="Disordered" evidence="1">
    <location>
        <begin position="1"/>
        <end position="56"/>
    </location>
</feature>
<dbReference type="Proteomes" id="UP000676967">
    <property type="component" value="Chromosome"/>
</dbReference>
<gene>
    <name evidence="2" type="ORF">Aiant_06030</name>
</gene>
<evidence type="ECO:0000313" key="2">
    <source>
        <dbReference type="EMBL" id="BCJ39946.1"/>
    </source>
</evidence>
<dbReference type="Gene3D" id="2.40.320.10">
    <property type="entry name" value="Hypothetical Protein Pfu-838710-001"/>
    <property type="match status" value="1"/>
</dbReference>
<accession>A0ABM7LL02</accession>
<feature type="compositionally biased region" description="Basic and acidic residues" evidence="1">
    <location>
        <begin position="1"/>
        <end position="10"/>
    </location>
</feature>